<evidence type="ECO:0000313" key="3">
    <source>
        <dbReference type="Proteomes" id="UP001491310"/>
    </source>
</evidence>
<dbReference type="SUPFAM" id="SSF81606">
    <property type="entry name" value="PP2C-like"/>
    <property type="match status" value="1"/>
</dbReference>
<dbReference type="Proteomes" id="UP001491310">
    <property type="component" value="Unassembled WGS sequence"/>
</dbReference>
<feature type="compositionally biased region" description="Low complexity" evidence="1">
    <location>
        <begin position="515"/>
        <end position="537"/>
    </location>
</feature>
<sequence length="619" mass="66835">MLKSIKTSRDRLAAKFSGSVSSTSCSSASSNEEATSRHPEICDDLVHQSHGHVKMHGPRSGRVSWSSAGYQAKTPFGDINIQQADKQHILAAVLTCQPSAQGGRYLQRTLAKELQSQIRQHGGDVKAALPAALSALNQAYRNLHPFNGPVLENVQAAIVYADLRSQELHTASNSGCRVVVGRSLRDGGVHIVADVGRGRTTDAADSDSAAIAQAEPSSRNSSLGEQTEEAMQRLHFATVNLRPGIDTVIIGSDGLWHELPSHKALLRLRHYHEAARSANGGNAAAHLTNFALHAVARRSSVLPDPRMRSLRSVGHLQSLWTGDRSGYKWSRRQPVRRRRGDVHGDLSAVVLRFDWEDEGASPRKSASVSKAVSAKARITPLLPVQRRSSSLGASAASSATSERAARHWDLVRMHFLDYPRTAHAVTRAKWTELIEAALEEARAQRHRRRAAELLLRTGLFSGAMSPPASRTPSLGPWQPAGWDTLAAAAATAAAEPATPLEQALLPESRAPSGQPLASPSGSSTAASSRASSSAGLSWQPAIPRTVSRRQLFAPQPAQPHLPGLQESPEANAMQEQQKGEAHKISDEWVAYEQHVAQKLNQDMLRDSLEAAHQRPAIHA</sequence>
<feature type="region of interest" description="Disordered" evidence="1">
    <location>
        <begin position="200"/>
        <end position="228"/>
    </location>
</feature>
<accession>A0ABR2YIR4</accession>
<dbReference type="EMBL" id="JALJOT010000011">
    <property type="protein sequence ID" value="KAK9905888.1"/>
    <property type="molecule type" value="Genomic_DNA"/>
</dbReference>
<dbReference type="InterPro" id="IPR036457">
    <property type="entry name" value="PPM-type-like_dom_sf"/>
</dbReference>
<feature type="compositionally biased region" description="Polar residues" evidence="1">
    <location>
        <begin position="215"/>
        <end position="225"/>
    </location>
</feature>
<keyword evidence="3" id="KW-1185">Reference proteome</keyword>
<organism evidence="2 3">
    <name type="scientific">Coccomyxa subellipsoidea</name>
    <dbReference type="NCBI Taxonomy" id="248742"/>
    <lineage>
        <taxon>Eukaryota</taxon>
        <taxon>Viridiplantae</taxon>
        <taxon>Chlorophyta</taxon>
        <taxon>core chlorophytes</taxon>
        <taxon>Trebouxiophyceae</taxon>
        <taxon>Trebouxiophyceae incertae sedis</taxon>
        <taxon>Coccomyxaceae</taxon>
        <taxon>Coccomyxa</taxon>
    </lineage>
</organism>
<protein>
    <recommendedName>
        <fullName evidence="4">PPM-type phosphatase domain-containing protein</fullName>
    </recommendedName>
</protein>
<reference evidence="2 3" key="1">
    <citation type="journal article" date="2024" name="Nat. Commun.">
        <title>Phylogenomics reveals the evolutionary origins of lichenization in chlorophyte algae.</title>
        <authorList>
            <person name="Puginier C."/>
            <person name="Libourel C."/>
            <person name="Otte J."/>
            <person name="Skaloud P."/>
            <person name="Haon M."/>
            <person name="Grisel S."/>
            <person name="Petersen M."/>
            <person name="Berrin J.G."/>
            <person name="Delaux P.M."/>
            <person name="Dal Grande F."/>
            <person name="Keller J."/>
        </authorList>
    </citation>
    <scope>NUCLEOTIDE SEQUENCE [LARGE SCALE GENOMIC DNA]</scope>
    <source>
        <strain evidence="2 3">SAG 216-7</strain>
    </source>
</reference>
<gene>
    <name evidence="2" type="ORF">WJX75_008138</name>
</gene>
<evidence type="ECO:0008006" key="4">
    <source>
        <dbReference type="Google" id="ProtNLM"/>
    </source>
</evidence>
<evidence type="ECO:0000313" key="2">
    <source>
        <dbReference type="EMBL" id="KAK9905888.1"/>
    </source>
</evidence>
<feature type="region of interest" description="Disordered" evidence="1">
    <location>
        <begin position="461"/>
        <end position="480"/>
    </location>
</feature>
<proteinExistence type="predicted"/>
<name>A0ABR2YIR4_9CHLO</name>
<feature type="region of interest" description="Disordered" evidence="1">
    <location>
        <begin position="555"/>
        <end position="582"/>
    </location>
</feature>
<dbReference type="Gene3D" id="3.60.40.10">
    <property type="entry name" value="PPM-type phosphatase domain"/>
    <property type="match status" value="1"/>
</dbReference>
<evidence type="ECO:0000256" key="1">
    <source>
        <dbReference type="SAM" id="MobiDB-lite"/>
    </source>
</evidence>
<feature type="region of interest" description="Disordered" evidence="1">
    <location>
        <begin position="508"/>
        <end position="539"/>
    </location>
</feature>
<comment type="caution">
    <text evidence="2">The sequence shown here is derived from an EMBL/GenBank/DDBJ whole genome shotgun (WGS) entry which is preliminary data.</text>
</comment>